<comment type="caution">
    <text evidence="2">The sequence shown here is derived from an EMBL/GenBank/DDBJ whole genome shotgun (WGS) entry which is preliminary data.</text>
</comment>
<dbReference type="PANTHER" id="PTHR33598">
    <property type="entry name" value="OS02G0833400 PROTEIN"/>
    <property type="match status" value="1"/>
</dbReference>
<organism evidence="2 3">
    <name type="scientific">Limnoraphis robusta CS-951</name>
    <dbReference type="NCBI Taxonomy" id="1637645"/>
    <lineage>
        <taxon>Bacteria</taxon>
        <taxon>Bacillati</taxon>
        <taxon>Cyanobacteriota</taxon>
        <taxon>Cyanophyceae</taxon>
        <taxon>Oscillatoriophycideae</taxon>
        <taxon>Oscillatoriales</taxon>
        <taxon>Sirenicapillariaceae</taxon>
        <taxon>Limnoraphis</taxon>
    </lineage>
</organism>
<sequence length="126" mass="14235">MNPADNNRNNQSNSTTSWLNDESSRQNVLYEYIQSLDPESITQLSKPNPEVRQLMESHLNGVLGHLPPQHFDVSITTSRESLGQLLAAAMLNGYFLHSAHQRMSLERALPGSFSHQEQSSEAEEHY</sequence>
<evidence type="ECO:0000313" key="3">
    <source>
        <dbReference type="Proteomes" id="UP000033607"/>
    </source>
</evidence>
<feature type="region of interest" description="Disordered" evidence="1">
    <location>
        <begin position="1"/>
        <end position="21"/>
    </location>
</feature>
<name>A0A0F5YHC1_9CYAN</name>
<dbReference type="Proteomes" id="UP000033607">
    <property type="component" value="Unassembled WGS sequence"/>
</dbReference>
<evidence type="ECO:0000313" key="2">
    <source>
        <dbReference type="EMBL" id="KKD38314.1"/>
    </source>
</evidence>
<proteinExistence type="predicted"/>
<dbReference type="EMBL" id="LATL02000068">
    <property type="protein sequence ID" value="KKD38314.1"/>
    <property type="molecule type" value="Genomic_DNA"/>
</dbReference>
<dbReference type="InterPro" id="IPR008479">
    <property type="entry name" value="DUF760"/>
</dbReference>
<reference evidence="2 3" key="1">
    <citation type="submission" date="2015-06" db="EMBL/GenBank/DDBJ databases">
        <title>Draft genome assembly of filamentous brackish cyanobacterium Limnoraphis robusta strain CS-951.</title>
        <authorList>
            <person name="Willis A."/>
            <person name="Parks M."/>
            <person name="Burford M.A."/>
        </authorList>
    </citation>
    <scope>NUCLEOTIDE SEQUENCE [LARGE SCALE GENOMIC DNA]</scope>
    <source>
        <strain evidence="2 3">CS-951</strain>
    </source>
</reference>
<feature type="compositionally biased region" description="Low complexity" evidence="1">
    <location>
        <begin position="1"/>
        <end position="17"/>
    </location>
</feature>
<gene>
    <name evidence="2" type="ORF">WN50_09465</name>
</gene>
<protein>
    <recommendedName>
        <fullName evidence="4">DUF760 domain-containing protein</fullName>
    </recommendedName>
</protein>
<dbReference type="RefSeq" id="WP_046278291.1">
    <property type="nucleotide sequence ID" value="NZ_LATL02000068.1"/>
</dbReference>
<dbReference type="PANTHER" id="PTHR33598:SF2">
    <property type="entry name" value="MAR-BINDING FILAMENT-LIKE PROTEIN"/>
    <property type="match status" value="1"/>
</dbReference>
<dbReference type="AlphaFoldDB" id="A0A0F5YHC1"/>
<evidence type="ECO:0008006" key="4">
    <source>
        <dbReference type="Google" id="ProtNLM"/>
    </source>
</evidence>
<dbReference type="OrthoDB" id="461768at2"/>
<accession>A0A0F5YHC1</accession>
<dbReference type="Pfam" id="PF05542">
    <property type="entry name" value="DUF760"/>
    <property type="match status" value="1"/>
</dbReference>
<evidence type="ECO:0000256" key="1">
    <source>
        <dbReference type="SAM" id="MobiDB-lite"/>
    </source>
</evidence>